<evidence type="ECO:0000313" key="3">
    <source>
        <dbReference type="Proteomes" id="UP000251485"/>
    </source>
</evidence>
<feature type="compositionally biased region" description="Basic and acidic residues" evidence="1">
    <location>
        <begin position="22"/>
        <end position="32"/>
    </location>
</feature>
<proteinExistence type="predicted"/>
<dbReference type="EMBL" id="UAUE01000001">
    <property type="protein sequence ID" value="SPY93766.1"/>
    <property type="molecule type" value="Genomic_DNA"/>
</dbReference>
<reference evidence="2 3" key="1">
    <citation type="submission" date="2018-06" db="EMBL/GenBank/DDBJ databases">
        <authorList>
            <consortium name="Pathogen Informatics"/>
            <person name="Doyle S."/>
        </authorList>
    </citation>
    <scope>NUCLEOTIDE SEQUENCE [LARGE SCALE GENOMIC DNA]</scope>
    <source>
        <strain evidence="2 3">NCTC10975</strain>
    </source>
</reference>
<gene>
    <name evidence="2" type="ORF">NCTC10975_00089</name>
</gene>
<evidence type="ECO:0000313" key="2">
    <source>
        <dbReference type="EMBL" id="SPY93766.1"/>
    </source>
</evidence>
<accession>A0A2X2BKJ2</accession>
<dbReference type="RefSeq" id="WP_247025976.1">
    <property type="nucleotide sequence ID" value="NZ_JALJVE010000003.1"/>
</dbReference>
<protein>
    <submittedName>
        <fullName evidence="2">Uncharacterized protein</fullName>
    </submittedName>
</protein>
<sequence>MTNSTDSKYPTRSDLAKANPYTERDKLSEEEREERRWKFNDSLFFGNGYLKL</sequence>
<name>A0A2X2BKJ2_PROMI</name>
<dbReference type="AlphaFoldDB" id="A0A2X2BKJ2"/>
<organism evidence="2 3">
    <name type="scientific">Proteus mirabilis</name>
    <dbReference type="NCBI Taxonomy" id="584"/>
    <lineage>
        <taxon>Bacteria</taxon>
        <taxon>Pseudomonadati</taxon>
        <taxon>Pseudomonadota</taxon>
        <taxon>Gammaproteobacteria</taxon>
        <taxon>Enterobacterales</taxon>
        <taxon>Morganellaceae</taxon>
        <taxon>Proteus</taxon>
    </lineage>
</organism>
<dbReference type="Proteomes" id="UP000251485">
    <property type="component" value="Unassembled WGS sequence"/>
</dbReference>
<evidence type="ECO:0000256" key="1">
    <source>
        <dbReference type="SAM" id="MobiDB-lite"/>
    </source>
</evidence>
<feature type="region of interest" description="Disordered" evidence="1">
    <location>
        <begin position="1"/>
        <end position="32"/>
    </location>
</feature>